<dbReference type="InterPro" id="IPR001680">
    <property type="entry name" value="WD40_rpt"/>
</dbReference>
<dbReference type="Proteomes" id="UP000199645">
    <property type="component" value="Unassembled WGS sequence"/>
</dbReference>
<dbReference type="PROSITE" id="PS00678">
    <property type="entry name" value="WD_REPEATS_1"/>
    <property type="match status" value="3"/>
</dbReference>
<feature type="compositionally biased region" description="Basic and acidic residues" evidence="5">
    <location>
        <begin position="306"/>
        <end position="320"/>
    </location>
</feature>
<dbReference type="PROSITE" id="PS50082">
    <property type="entry name" value="WD_REPEATS_2"/>
    <property type="match status" value="4"/>
</dbReference>
<evidence type="ECO:0000256" key="5">
    <source>
        <dbReference type="SAM" id="MobiDB-lite"/>
    </source>
</evidence>
<gene>
    <name evidence="7" type="ORF">SAMN05421541_101379</name>
</gene>
<dbReference type="PANTHER" id="PTHR19848">
    <property type="entry name" value="WD40 REPEAT PROTEIN"/>
    <property type="match status" value="1"/>
</dbReference>
<feature type="compositionally biased region" description="Basic and acidic residues" evidence="5">
    <location>
        <begin position="241"/>
        <end position="259"/>
    </location>
</feature>
<dbReference type="Gene3D" id="2.130.10.10">
    <property type="entry name" value="YVTN repeat-like/Quinoprotein amine dehydrogenase"/>
    <property type="match status" value="3"/>
</dbReference>
<dbReference type="OrthoDB" id="134501at2"/>
<dbReference type="InterPro" id="IPR019775">
    <property type="entry name" value="WD40_repeat_CS"/>
</dbReference>
<dbReference type="InterPro" id="IPR000157">
    <property type="entry name" value="TIR_dom"/>
</dbReference>
<keyword evidence="8" id="KW-1185">Reference proteome</keyword>
<dbReference type="STRING" id="35752.SAMN05421541_101379"/>
<dbReference type="PANTHER" id="PTHR19848:SF8">
    <property type="entry name" value="F-BOX AND WD REPEAT DOMAIN CONTAINING 7"/>
    <property type="match status" value="1"/>
</dbReference>
<dbReference type="RefSeq" id="WP_093609232.1">
    <property type="nucleotide sequence ID" value="NZ_BOMT01000011.1"/>
</dbReference>
<dbReference type="InterPro" id="IPR011047">
    <property type="entry name" value="Quinoprotein_ADH-like_sf"/>
</dbReference>
<dbReference type="PROSITE" id="PS50294">
    <property type="entry name" value="WD_REPEATS_REGION"/>
    <property type="match status" value="3"/>
</dbReference>
<accession>A0A1I2A1M4</accession>
<organism evidence="7 8">
    <name type="scientific">Actinoplanes philippinensis</name>
    <dbReference type="NCBI Taxonomy" id="35752"/>
    <lineage>
        <taxon>Bacteria</taxon>
        <taxon>Bacillati</taxon>
        <taxon>Actinomycetota</taxon>
        <taxon>Actinomycetes</taxon>
        <taxon>Micromonosporales</taxon>
        <taxon>Micromonosporaceae</taxon>
        <taxon>Actinoplanes</taxon>
    </lineage>
</organism>
<dbReference type="GO" id="GO:0007165">
    <property type="term" value="P:signal transduction"/>
    <property type="evidence" value="ECO:0007669"/>
    <property type="project" value="InterPro"/>
</dbReference>
<dbReference type="SUPFAM" id="SSF52200">
    <property type="entry name" value="Toll/Interleukin receptor TIR domain"/>
    <property type="match status" value="1"/>
</dbReference>
<evidence type="ECO:0000313" key="8">
    <source>
        <dbReference type="Proteomes" id="UP000199645"/>
    </source>
</evidence>
<feature type="repeat" description="WD" evidence="3">
    <location>
        <begin position="981"/>
        <end position="1022"/>
    </location>
</feature>
<dbReference type="InterPro" id="IPR020472">
    <property type="entry name" value="WD40_PAC1"/>
</dbReference>
<evidence type="ECO:0000256" key="4">
    <source>
        <dbReference type="SAM" id="Coils"/>
    </source>
</evidence>
<evidence type="ECO:0000256" key="1">
    <source>
        <dbReference type="ARBA" id="ARBA00022574"/>
    </source>
</evidence>
<keyword evidence="4" id="KW-0175">Coiled coil</keyword>
<dbReference type="Pfam" id="PF00400">
    <property type="entry name" value="WD40"/>
    <property type="match status" value="4"/>
</dbReference>
<evidence type="ECO:0000256" key="2">
    <source>
        <dbReference type="ARBA" id="ARBA00022737"/>
    </source>
</evidence>
<dbReference type="InterPro" id="IPR015943">
    <property type="entry name" value="WD40/YVTN_repeat-like_dom_sf"/>
</dbReference>
<reference evidence="7 8" key="1">
    <citation type="submission" date="2016-10" db="EMBL/GenBank/DDBJ databases">
        <authorList>
            <person name="de Groot N.N."/>
        </authorList>
    </citation>
    <scope>NUCLEOTIDE SEQUENCE [LARGE SCALE GENOMIC DNA]</scope>
    <source>
        <strain evidence="7 8">DSM 43019</strain>
    </source>
</reference>
<dbReference type="InterPro" id="IPR035897">
    <property type="entry name" value="Toll_tir_struct_dom_sf"/>
</dbReference>
<dbReference type="SUPFAM" id="SSF50998">
    <property type="entry name" value="Quinoprotein alcohol dehydrogenase-like"/>
    <property type="match status" value="2"/>
</dbReference>
<dbReference type="SMART" id="SM00255">
    <property type="entry name" value="TIR"/>
    <property type="match status" value="1"/>
</dbReference>
<proteinExistence type="predicted"/>
<feature type="coiled-coil region" evidence="4">
    <location>
        <begin position="371"/>
        <end position="406"/>
    </location>
</feature>
<keyword evidence="2" id="KW-0677">Repeat</keyword>
<dbReference type="PROSITE" id="PS50104">
    <property type="entry name" value="TIR"/>
    <property type="match status" value="1"/>
</dbReference>
<feature type="domain" description="TIR" evidence="6">
    <location>
        <begin position="1"/>
        <end position="126"/>
    </location>
</feature>
<dbReference type="SMART" id="SM00320">
    <property type="entry name" value="WD40"/>
    <property type="match status" value="10"/>
</dbReference>
<dbReference type="PRINTS" id="PR00320">
    <property type="entry name" value="GPROTEINBRPT"/>
</dbReference>
<feature type="region of interest" description="Disordered" evidence="5">
    <location>
        <begin position="220"/>
        <end position="326"/>
    </location>
</feature>
<feature type="repeat" description="WD" evidence="3">
    <location>
        <begin position="714"/>
        <end position="748"/>
    </location>
</feature>
<keyword evidence="1 3" id="KW-0853">WD repeat</keyword>
<dbReference type="AlphaFoldDB" id="A0A1I2A1M4"/>
<sequence length="1104" mass="118679">MTFNGFISYSHAADGRLAPAVQRGLHRLAKPWNRRRALWIFRDQTGLSVTPALWSSIQEALDGSEWFVLLASPEAAQSPWVNREIEHWIATKPANRILPVLTDGEWRWDPVRGDLSADSTAVPDALRGVFAEEPLFLDLRWTHDDPALSLKHARFRDAIAQLAAPMHGLSKDELEGEDIRQHRQARRLRRGAVAALALLTAVASLTGVVANRNADRAASARVEAERQTELASQERGNAGRFAEEARRQQENARAQEARARAAAVETKTQEKQARDQRAAAERAAAEAKRQQENARKQQQLASRSRALAEEQREVAREQRELAGQAARATEGQRMIAEQQQLLAAQATAEAEKQRTIARRQQWLAEQSAAEARRQEAIARANEQKAKEAAEEARRQQENAAEEKRITLVRRLFNRATAALDNDPAMALRLGIAADKIQPSAETRAELAALVTSTRKLGATDEVVAMAYGANDIIAVIGADYTLSLWSVADPAVPVRLVTLDDFPVFSFLSFGRDGKTLTVVGGWDLQPMLLDVSDPANPVTICTVPTTDAVQAVLSPDGRTLAAGDFDGLWTLWDVADRESPAKLGQVPGDGLTPIVFSPDSRTVVAAGFSTVTGKVWDITDRMSPTPLATLDGKVRRAAFSPVRPLLATHDPAGSLSIWDMGDPAKPKKLSSQAARAIEVTFSNDGLTLATSDIDGTARLWDMTTDTPVHLVDVNSNDGAALTMAFSRDDRILSTLAIDGTLSLWTVEAHGAPKAVGRATGETRDGVMAALSSDGRRLTTAHGDGTASIFDVSNPARPVERATVRVTPKILNAAAVSPSGDIIAALGWASEGFVTLTDLSDPSAPAPLGRLPIGPFGSLLTFGPDGKTLAVIEGRDVVLWDLTDPRNPVRLSELPGGRLAGPMAFSPDGGTVAVAEGETVSLWSLADRSKPVQTGRLKGHSAYLTSLAFSPDGRTLATGSSDKTAALWDVTGPIRRRQAILTGSTTDVDVVAFDPDGRTLATGTRDSVLTLWDVAEPSTPQRVSGLKRAELRSRALLFHPDGHTLFTSGIDTSGTRAVVWDYSALNALRAAPSKTACAVAGGGFTPDEWAAYVPETAYQPTCPR</sequence>
<feature type="repeat" description="WD" evidence="3">
    <location>
        <begin position="937"/>
        <end position="970"/>
    </location>
</feature>
<feature type="repeat" description="WD" evidence="3">
    <location>
        <begin position="670"/>
        <end position="711"/>
    </location>
</feature>
<feature type="compositionally biased region" description="Basic and acidic residues" evidence="5">
    <location>
        <begin position="267"/>
        <end position="295"/>
    </location>
</feature>
<evidence type="ECO:0000256" key="3">
    <source>
        <dbReference type="PROSITE-ProRule" id="PRU00221"/>
    </source>
</evidence>
<evidence type="ECO:0000259" key="6">
    <source>
        <dbReference type="PROSITE" id="PS50104"/>
    </source>
</evidence>
<dbReference type="EMBL" id="FONV01000001">
    <property type="protein sequence ID" value="SFE36610.1"/>
    <property type="molecule type" value="Genomic_DNA"/>
</dbReference>
<dbReference type="Pfam" id="PF13676">
    <property type="entry name" value="TIR_2"/>
    <property type="match status" value="1"/>
</dbReference>
<protein>
    <submittedName>
        <fullName evidence="7">WD40 repeat</fullName>
    </submittedName>
</protein>
<evidence type="ECO:0000313" key="7">
    <source>
        <dbReference type="EMBL" id="SFE36610.1"/>
    </source>
</evidence>
<name>A0A1I2A1M4_9ACTN</name>
<dbReference type="Gene3D" id="3.40.50.10140">
    <property type="entry name" value="Toll/interleukin-1 receptor homology (TIR) domain"/>
    <property type="match status" value="1"/>
</dbReference>